<dbReference type="Proteomes" id="UP000193346">
    <property type="component" value="Unassembled WGS sequence"/>
</dbReference>
<dbReference type="SUPFAM" id="SSF47413">
    <property type="entry name" value="lambda repressor-like DNA-binding domains"/>
    <property type="match status" value="1"/>
</dbReference>
<evidence type="ECO:0000256" key="2">
    <source>
        <dbReference type="ARBA" id="ARBA00023015"/>
    </source>
</evidence>
<dbReference type="InterPro" id="IPR038722">
    <property type="entry name" value="Ner_HTH_dom"/>
</dbReference>
<evidence type="ECO:0000259" key="5">
    <source>
        <dbReference type="Pfam" id="PF13693"/>
    </source>
</evidence>
<evidence type="ECO:0000313" key="6">
    <source>
        <dbReference type="EMBL" id="OSI36119.1"/>
    </source>
</evidence>
<accession>A0ABX3WPI9</accession>
<dbReference type="Gene3D" id="1.10.260.40">
    <property type="entry name" value="lambda repressor-like DNA-binding domains"/>
    <property type="match status" value="1"/>
</dbReference>
<organism evidence="6 7">
    <name type="scientific">Neisseria dumasiana</name>
    <dbReference type="NCBI Taxonomy" id="1931275"/>
    <lineage>
        <taxon>Bacteria</taxon>
        <taxon>Pseudomonadati</taxon>
        <taxon>Pseudomonadota</taxon>
        <taxon>Betaproteobacteria</taxon>
        <taxon>Neisseriales</taxon>
        <taxon>Neisseriaceae</taxon>
        <taxon>Neisseria</taxon>
    </lineage>
</organism>
<evidence type="ECO:0000256" key="1">
    <source>
        <dbReference type="ARBA" id="ARBA00006157"/>
    </source>
</evidence>
<protein>
    <recommendedName>
        <fullName evidence="5">Ner winged helix-turn-helix DNA-binding domain-containing protein</fullName>
    </recommendedName>
</protein>
<dbReference type="InterPro" id="IPR010982">
    <property type="entry name" value="Lambda_DNA-bd_dom_sf"/>
</dbReference>
<dbReference type="EMBL" id="MTAC01000005">
    <property type="protein sequence ID" value="OSI36119.1"/>
    <property type="molecule type" value="Genomic_DNA"/>
</dbReference>
<gene>
    <name evidence="6" type="ORF">BV913_02885</name>
</gene>
<sequence length="82" mass="9430">MHPELIRAHLRIKGYTLEDVAKEAKIGCSTVRLALTKPSTAGEKAIAKILEKPLHELWPERWTKEGKRIRPRYAHLYKESVA</sequence>
<dbReference type="RefSeq" id="WP_085417963.1">
    <property type="nucleotide sequence ID" value="NZ_CP091509.1"/>
</dbReference>
<keyword evidence="4" id="KW-0804">Transcription</keyword>
<dbReference type="Pfam" id="PF13693">
    <property type="entry name" value="HTH_35"/>
    <property type="match status" value="1"/>
</dbReference>
<evidence type="ECO:0000313" key="7">
    <source>
        <dbReference type="Proteomes" id="UP000193346"/>
    </source>
</evidence>
<keyword evidence="2" id="KW-0805">Transcription regulation</keyword>
<keyword evidence="3" id="KW-0238">DNA-binding</keyword>
<feature type="domain" description="Ner winged helix-turn-helix DNA-binding" evidence="5">
    <location>
        <begin position="1"/>
        <end position="72"/>
    </location>
</feature>
<comment type="similarity">
    <text evidence="1">Belongs to the ner transcriptional regulatory family.</text>
</comment>
<comment type="caution">
    <text evidence="6">The sequence shown here is derived from an EMBL/GenBank/DDBJ whole genome shotgun (WGS) entry which is preliminary data.</text>
</comment>
<reference evidence="6 7" key="1">
    <citation type="submission" date="2017-01" db="EMBL/GenBank/DDBJ databases">
        <authorList>
            <person name="Wolfgang W.J."/>
            <person name="Cole J."/>
            <person name="Wroblewski D."/>
            <person name="Mcginnis J."/>
            <person name="Musser K.A."/>
        </authorList>
    </citation>
    <scope>NUCLEOTIDE SEQUENCE [LARGE SCALE GENOMIC DNA]</scope>
    <source>
        <strain evidence="6 7">93087</strain>
    </source>
</reference>
<keyword evidence="7" id="KW-1185">Reference proteome</keyword>
<evidence type="ECO:0000256" key="3">
    <source>
        <dbReference type="ARBA" id="ARBA00023125"/>
    </source>
</evidence>
<evidence type="ECO:0000256" key="4">
    <source>
        <dbReference type="ARBA" id="ARBA00023163"/>
    </source>
</evidence>
<proteinExistence type="inferred from homology"/>
<name>A0ABX3WPI9_9NEIS</name>